<evidence type="ECO:0000256" key="1">
    <source>
        <dbReference type="SAM" id="MobiDB-lite"/>
    </source>
</evidence>
<feature type="compositionally biased region" description="Basic and acidic residues" evidence="1">
    <location>
        <begin position="1"/>
        <end position="13"/>
    </location>
</feature>
<feature type="region of interest" description="Disordered" evidence="1">
    <location>
        <begin position="167"/>
        <end position="212"/>
    </location>
</feature>
<feature type="compositionally biased region" description="Pro residues" evidence="1">
    <location>
        <begin position="188"/>
        <end position="200"/>
    </location>
</feature>
<evidence type="ECO:0000313" key="3">
    <source>
        <dbReference type="Proteomes" id="UP000317881"/>
    </source>
</evidence>
<evidence type="ECO:0000313" key="2">
    <source>
        <dbReference type="EMBL" id="GEC04830.1"/>
    </source>
</evidence>
<protein>
    <submittedName>
        <fullName evidence="2">Uncharacterized protein</fullName>
    </submittedName>
</protein>
<reference evidence="2 3" key="1">
    <citation type="submission" date="2019-06" db="EMBL/GenBank/DDBJ databases">
        <title>Whole genome shotgun sequence of Streptomyces spinoverrucosus NBRC 14228.</title>
        <authorList>
            <person name="Hosoyama A."/>
            <person name="Uohara A."/>
            <person name="Ohji S."/>
            <person name="Ichikawa N."/>
        </authorList>
    </citation>
    <scope>NUCLEOTIDE SEQUENCE [LARGE SCALE GENOMIC DNA]</scope>
    <source>
        <strain evidence="2 3">NBRC 14228</strain>
    </source>
</reference>
<accession>A0A4Y3VGB7</accession>
<keyword evidence="3" id="KW-1185">Reference proteome</keyword>
<dbReference type="RefSeq" id="WP_141309566.1">
    <property type="nucleotide sequence ID" value="NZ_BJND01000017.1"/>
</dbReference>
<comment type="caution">
    <text evidence="2">The sequence shown here is derived from an EMBL/GenBank/DDBJ whole genome shotgun (WGS) entry which is preliminary data.</text>
</comment>
<dbReference type="OrthoDB" id="4332983at2"/>
<dbReference type="AlphaFoldDB" id="A0A4Y3VGB7"/>
<gene>
    <name evidence="2" type="ORF">SSP24_24850</name>
</gene>
<name>A0A4Y3VGB7_9ACTN</name>
<feature type="region of interest" description="Disordered" evidence="1">
    <location>
        <begin position="90"/>
        <end position="139"/>
    </location>
</feature>
<sequence length="387" mass="40695">MSRPGREKKREQQYRTAGAVIDVHVPGAGQGSGGTGSASIGGVPVVPAPGEELQQTVLNHLHRIALVTGRPVLATVHDERIGYVVPLRVHPDGSSSFTAEPVRTSPAQEAVPAPPRPRQEPAPAPPRPPQEPGRPAQATQDNATQLLRTPPNSAATATPTFRLRAVQEPQPLGEFGPPPVMDARPHPEPLITPEPEPDLGPAPELDLDPKPTPPRGFDAVAEAILEPADLPSPTSTLLAEPTARIGEAVKSGQIDTASALAEQALAEASANLAPDHPELLRLLELTAYIAYLAADPVRAFRLSLDVARIHRRTHDTEGAYGNVQSAATAWRAVRDPALGLDLGRELIGLWSELAAEAGPAADDVDELESARARMGRLAARAGRASGA</sequence>
<feature type="region of interest" description="Disordered" evidence="1">
    <location>
        <begin position="1"/>
        <end position="43"/>
    </location>
</feature>
<proteinExistence type="predicted"/>
<organism evidence="2 3">
    <name type="scientific">Streptomyces spinoverrucosus</name>
    <dbReference type="NCBI Taxonomy" id="284043"/>
    <lineage>
        <taxon>Bacteria</taxon>
        <taxon>Bacillati</taxon>
        <taxon>Actinomycetota</taxon>
        <taxon>Actinomycetes</taxon>
        <taxon>Kitasatosporales</taxon>
        <taxon>Streptomycetaceae</taxon>
        <taxon>Streptomyces</taxon>
    </lineage>
</organism>
<feature type="compositionally biased region" description="Pro residues" evidence="1">
    <location>
        <begin position="112"/>
        <end position="132"/>
    </location>
</feature>
<dbReference type="Proteomes" id="UP000317881">
    <property type="component" value="Unassembled WGS sequence"/>
</dbReference>
<dbReference type="EMBL" id="BJND01000017">
    <property type="protein sequence ID" value="GEC04830.1"/>
    <property type="molecule type" value="Genomic_DNA"/>
</dbReference>